<reference evidence="1 2" key="1">
    <citation type="submission" date="2019-08" db="EMBL/GenBank/DDBJ databases">
        <title>Draft genome sequences of two oriental melons (Cucumis melo L. var makuwa).</title>
        <authorList>
            <person name="Kwon S.-Y."/>
        </authorList>
    </citation>
    <scope>NUCLEOTIDE SEQUENCE [LARGE SCALE GENOMIC DNA]</scope>
    <source>
        <strain evidence="2">cv. SW 3</strain>
        <tissue evidence="1">Leaf</tissue>
    </source>
</reference>
<dbReference type="AlphaFoldDB" id="A0A5A7U0A7"/>
<organism evidence="1 2">
    <name type="scientific">Cucumis melo var. makuwa</name>
    <name type="common">Oriental melon</name>
    <dbReference type="NCBI Taxonomy" id="1194695"/>
    <lineage>
        <taxon>Eukaryota</taxon>
        <taxon>Viridiplantae</taxon>
        <taxon>Streptophyta</taxon>
        <taxon>Embryophyta</taxon>
        <taxon>Tracheophyta</taxon>
        <taxon>Spermatophyta</taxon>
        <taxon>Magnoliopsida</taxon>
        <taxon>eudicotyledons</taxon>
        <taxon>Gunneridae</taxon>
        <taxon>Pentapetalae</taxon>
        <taxon>rosids</taxon>
        <taxon>fabids</taxon>
        <taxon>Cucurbitales</taxon>
        <taxon>Cucurbitaceae</taxon>
        <taxon>Benincaseae</taxon>
        <taxon>Cucumis</taxon>
    </lineage>
</organism>
<protein>
    <submittedName>
        <fullName evidence="1">Uncharacterized protein</fullName>
    </submittedName>
</protein>
<evidence type="ECO:0000313" key="2">
    <source>
        <dbReference type="Proteomes" id="UP000321393"/>
    </source>
</evidence>
<accession>A0A5A7U0A7</accession>
<sequence length="86" mass="10349">MREISPMEILVDYNERKGRPQEYTDEFLQDKYLLLDWIASNLLFERPIKTRLLFLYGRSNTQKTLLISLLKKIGLRIYSVGKRRNK</sequence>
<evidence type="ECO:0000313" key="1">
    <source>
        <dbReference type="EMBL" id="KAA0048628.1"/>
    </source>
</evidence>
<comment type="caution">
    <text evidence="1">The sequence shown here is derived from an EMBL/GenBank/DDBJ whole genome shotgun (WGS) entry which is preliminary data.</text>
</comment>
<name>A0A5A7U0A7_CUCMM</name>
<gene>
    <name evidence="1" type="ORF">E6C27_scaffold49708G00040</name>
</gene>
<dbReference type="EMBL" id="SSTE01012699">
    <property type="protein sequence ID" value="KAA0048628.1"/>
    <property type="molecule type" value="Genomic_DNA"/>
</dbReference>
<dbReference type="Proteomes" id="UP000321393">
    <property type="component" value="Unassembled WGS sequence"/>
</dbReference>
<proteinExistence type="predicted"/>
<dbReference type="OrthoDB" id="1934524at2759"/>